<feature type="compositionally biased region" description="Basic and acidic residues" evidence="1">
    <location>
        <begin position="238"/>
        <end position="255"/>
    </location>
</feature>
<organism evidence="3 4">
    <name type="scientific">Dialister invisus DSM 15470</name>
    <dbReference type="NCBI Taxonomy" id="592028"/>
    <lineage>
        <taxon>Bacteria</taxon>
        <taxon>Bacillati</taxon>
        <taxon>Bacillota</taxon>
        <taxon>Negativicutes</taxon>
        <taxon>Veillonellales</taxon>
        <taxon>Veillonellaceae</taxon>
        <taxon>Dialister</taxon>
    </lineage>
</organism>
<proteinExistence type="predicted"/>
<evidence type="ECO:0000256" key="2">
    <source>
        <dbReference type="SAM" id="SignalP"/>
    </source>
</evidence>
<keyword evidence="2" id="KW-0732">Signal</keyword>
<evidence type="ECO:0000313" key="4">
    <source>
        <dbReference type="Proteomes" id="UP000004736"/>
    </source>
</evidence>
<feature type="compositionally biased region" description="Basic and acidic residues" evidence="1">
    <location>
        <begin position="170"/>
        <end position="183"/>
    </location>
</feature>
<evidence type="ECO:0000313" key="3">
    <source>
        <dbReference type="EMBL" id="EEW96817.1"/>
    </source>
</evidence>
<dbReference type="HOGENOM" id="CLU_873551_0_0_9"/>
<comment type="caution">
    <text evidence="3">The sequence shown here is derived from an EMBL/GenBank/DDBJ whole genome shotgun (WGS) entry which is preliminary data.</text>
</comment>
<dbReference type="AlphaFoldDB" id="C9LMN1"/>
<dbReference type="STRING" id="592028.GCWU000321_00784"/>
<evidence type="ECO:0000256" key="1">
    <source>
        <dbReference type="SAM" id="MobiDB-lite"/>
    </source>
</evidence>
<dbReference type="EMBL" id="ACIM02000001">
    <property type="protein sequence ID" value="EEW96817.1"/>
    <property type="molecule type" value="Genomic_DNA"/>
</dbReference>
<dbReference type="Proteomes" id="UP000004736">
    <property type="component" value="Unassembled WGS sequence"/>
</dbReference>
<evidence type="ECO:0008006" key="5">
    <source>
        <dbReference type="Google" id="ProtNLM"/>
    </source>
</evidence>
<protein>
    <recommendedName>
        <fullName evidence="5">Gram-positive signal peptide protein, YSIRK family</fullName>
    </recommendedName>
</protein>
<feature type="region of interest" description="Disordered" evidence="1">
    <location>
        <begin position="170"/>
        <end position="193"/>
    </location>
</feature>
<accession>C9LMN1</accession>
<sequence length="318" mass="35551">MDLYFRRAAMKRRKVRTAVLGLMALLMWSGSMAAEEIYLHGDTNIPMILNTGGIDNDGNTGVFMDLTSISVEDLFKNGLAVKVNFFKLEKGVSTVSTAHFRMTEDGGAWIAMEDGWHAVNEGAARAESEAVRLIREEMGKEECRDKYMGQITALWERKIKAAETAQQEEYEKLQRETEEKNQENNKSVKSVKLPDMEMPELERAEPDKVVEIKSPDMIPAVNPVKKNASIEMPVKAEMEETAADAKKNGSRKEETSAESPMTGPLEKKKTELTAVKVKGNVQRKEDAQKNEEGEITEQVEISIVSHPVVEIISKSDVT</sequence>
<feature type="signal peptide" evidence="2">
    <location>
        <begin position="1"/>
        <end position="33"/>
    </location>
</feature>
<feature type="region of interest" description="Disordered" evidence="1">
    <location>
        <begin position="238"/>
        <end position="270"/>
    </location>
</feature>
<name>C9LMN1_9FIRM</name>
<keyword evidence="4" id="KW-1185">Reference proteome</keyword>
<gene>
    <name evidence="3" type="ORF">GCWU000321_00784</name>
</gene>
<feature type="chain" id="PRO_5002997280" description="Gram-positive signal peptide protein, YSIRK family" evidence="2">
    <location>
        <begin position="34"/>
        <end position="318"/>
    </location>
</feature>
<reference evidence="3" key="1">
    <citation type="submission" date="2009-09" db="EMBL/GenBank/DDBJ databases">
        <authorList>
            <person name="Weinstock G."/>
            <person name="Sodergren E."/>
            <person name="Clifton S."/>
            <person name="Fulton L."/>
            <person name="Fulton B."/>
            <person name="Courtney L."/>
            <person name="Fronick C."/>
            <person name="Harrison M."/>
            <person name="Strong C."/>
            <person name="Farmer C."/>
            <person name="Delahaunty K."/>
            <person name="Markovic C."/>
            <person name="Hall O."/>
            <person name="Minx P."/>
            <person name="Tomlinson C."/>
            <person name="Mitreva M."/>
            <person name="Nelson J."/>
            <person name="Hou S."/>
            <person name="Wollam A."/>
            <person name="Pepin K.H."/>
            <person name="Johnson M."/>
            <person name="Bhonagiri V."/>
            <person name="Nash W.E."/>
            <person name="Warren W."/>
            <person name="Chinwalla A."/>
            <person name="Mardis E.R."/>
            <person name="Wilson R.K."/>
        </authorList>
    </citation>
    <scope>NUCLEOTIDE SEQUENCE [LARGE SCALE GENOMIC DNA]</scope>
    <source>
        <strain evidence="3">DSM 15470</strain>
    </source>
</reference>